<comment type="caution">
    <text evidence="1">The sequence shown here is derived from an EMBL/GenBank/DDBJ whole genome shotgun (WGS) entry which is preliminary data.</text>
</comment>
<dbReference type="InterPro" id="IPR053218">
    <property type="entry name" value="Pathogen-related_defense"/>
</dbReference>
<organism evidence="1 2">
    <name type="scientific">Eucalyptus globulus</name>
    <name type="common">Tasmanian blue gum</name>
    <dbReference type="NCBI Taxonomy" id="34317"/>
    <lineage>
        <taxon>Eukaryota</taxon>
        <taxon>Viridiplantae</taxon>
        <taxon>Streptophyta</taxon>
        <taxon>Embryophyta</taxon>
        <taxon>Tracheophyta</taxon>
        <taxon>Spermatophyta</taxon>
        <taxon>Magnoliopsida</taxon>
        <taxon>eudicotyledons</taxon>
        <taxon>Gunneridae</taxon>
        <taxon>Pentapetalae</taxon>
        <taxon>rosids</taxon>
        <taxon>malvids</taxon>
        <taxon>Myrtales</taxon>
        <taxon>Myrtaceae</taxon>
        <taxon>Myrtoideae</taxon>
        <taxon>Eucalypteae</taxon>
        <taxon>Eucalyptus</taxon>
    </lineage>
</organism>
<dbReference type="PANTHER" id="PTHR31723:SF8">
    <property type="entry name" value="PATHOGEN-RELATED PROTEIN"/>
    <property type="match status" value="1"/>
</dbReference>
<keyword evidence="2" id="KW-1185">Reference proteome</keyword>
<reference evidence="1 2" key="1">
    <citation type="submission" date="2024-11" db="EMBL/GenBank/DDBJ databases">
        <title>Chromosome-level genome assembly of Eucalyptus globulus Labill. provides insights into its genome evolution.</title>
        <authorList>
            <person name="Li X."/>
        </authorList>
    </citation>
    <scope>NUCLEOTIDE SEQUENCE [LARGE SCALE GENOMIC DNA]</scope>
    <source>
        <strain evidence="1">CL2024</strain>
        <tissue evidence="1">Fresh tender leaves</tissue>
    </source>
</reference>
<dbReference type="EMBL" id="JBJKBG010000006">
    <property type="protein sequence ID" value="KAL3735529.1"/>
    <property type="molecule type" value="Genomic_DNA"/>
</dbReference>
<protein>
    <recommendedName>
        <fullName evidence="3">Pathogen-related protein</fullName>
    </recommendedName>
</protein>
<dbReference type="Proteomes" id="UP001634007">
    <property type="component" value="Unassembled WGS sequence"/>
</dbReference>
<name>A0ABD3K648_EUCGL</name>
<proteinExistence type="predicted"/>
<gene>
    <name evidence="1" type="ORF">ACJRO7_024623</name>
</gene>
<evidence type="ECO:0000313" key="2">
    <source>
        <dbReference type="Proteomes" id="UP001634007"/>
    </source>
</evidence>
<dbReference type="PANTHER" id="PTHR31723">
    <property type="entry name" value="PATHOGENESIS-RELATED FAMILY PROTEIN"/>
    <property type="match status" value="1"/>
</dbReference>
<evidence type="ECO:0008006" key="3">
    <source>
        <dbReference type="Google" id="ProtNLM"/>
    </source>
</evidence>
<evidence type="ECO:0000313" key="1">
    <source>
        <dbReference type="EMBL" id="KAL3735529.1"/>
    </source>
</evidence>
<accession>A0ABD3K648</accession>
<dbReference type="Gene3D" id="3.10.450.50">
    <property type="match status" value="1"/>
</dbReference>
<dbReference type="InterPro" id="IPR032710">
    <property type="entry name" value="NTF2-like_dom_sf"/>
</dbReference>
<dbReference type="SUPFAM" id="SSF54427">
    <property type="entry name" value="NTF2-like"/>
    <property type="match status" value="1"/>
</dbReference>
<dbReference type="AlphaFoldDB" id="A0ABD3K648"/>
<sequence>MASSVSRGDKYRSYLNEGESITNYLEEKVQNLVKTWEMEMFHKLCPDDYKTADPKKLTLSLNGKPRAWQMWANLEGFFLQTALPKNLRFHNPKDETLNSALVAFTTTFPRGFAIEVLQVYSGPPVIACKFRRWGYMEGPFKGHAPMGEMVQFFGIRILELDENAKIVKVEFFFNHGELLGGLMQGVTLQSSDEEASATSCPFIRNTG</sequence>